<dbReference type="GO" id="GO:0003700">
    <property type="term" value="F:DNA-binding transcription factor activity"/>
    <property type="evidence" value="ECO:0007669"/>
    <property type="project" value="InterPro"/>
</dbReference>
<keyword evidence="14" id="KW-0539">Nucleus</keyword>
<dbReference type="GO" id="GO:0043565">
    <property type="term" value="F:sequence-specific DNA binding"/>
    <property type="evidence" value="ECO:0007669"/>
    <property type="project" value="InterPro"/>
</dbReference>
<evidence type="ECO:0000256" key="10">
    <source>
        <dbReference type="ARBA" id="ARBA00023015"/>
    </source>
</evidence>
<reference evidence="19" key="1">
    <citation type="submission" date="2022-05" db="EMBL/GenBank/DDBJ databases">
        <title>The Musa troglodytarum L. genome provides insights into the mechanism of non-climacteric behaviour and enrichment of carotenoids.</title>
        <authorList>
            <person name="Wang J."/>
        </authorList>
    </citation>
    <scope>NUCLEOTIDE SEQUENCE</scope>
    <source>
        <tissue evidence="19">Leaf</tissue>
    </source>
</reference>
<dbReference type="GO" id="GO:0006865">
    <property type="term" value="P:amino acid transport"/>
    <property type="evidence" value="ECO:0007669"/>
    <property type="project" value="UniProtKB-KW"/>
</dbReference>
<evidence type="ECO:0000256" key="1">
    <source>
        <dbReference type="ARBA" id="ARBA00004123"/>
    </source>
</evidence>
<evidence type="ECO:0000256" key="14">
    <source>
        <dbReference type="ARBA" id="ARBA00023242"/>
    </source>
</evidence>
<feature type="transmembrane region" description="Helical" evidence="17">
    <location>
        <begin position="1021"/>
        <end position="1045"/>
    </location>
</feature>
<proteinExistence type="inferred from homology"/>
<dbReference type="GO" id="GO:0005886">
    <property type="term" value="C:plasma membrane"/>
    <property type="evidence" value="ECO:0007669"/>
    <property type="project" value="UniProtKB-SubCell"/>
</dbReference>
<feature type="transmembrane region" description="Helical" evidence="17">
    <location>
        <begin position="1177"/>
        <end position="1196"/>
    </location>
</feature>
<keyword evidence="9 17" id="KW-1133">Transmembrane helix</keyword>
<dbReference type="InterPro" id="IPR036576">
    <property type="entry name" value="WRKY_dom_sf"/>
</dbReference>
<keyword evidence="11" id="KW-0238">DNA-binding</keyword>
<dbReference type="GO" id="GO:0015293">
    <property type="term" value="F:symporter activity"/>
    <property type="evidence" value="ECO:0007669"/>
    <property type="project" value="UniProtKB-KW"/>
</dbReference>
<evidence type="ECO:0000256" key="8">
    <source>
        <dbReference type="ARBA" id="ARBA00022970"/>
    </source>
</evidence>
<feature type="transmembrane region" description="Helical" evidence="17">
    <location>
        <begin position="964"/>
        <end position="985"/>
    </location>
</feature>
<feature type="region of interest" description="Disordered" evidence="16">
    <location>
        <begin position="273"/>
        <end position="302"/>
    </location>
</feature>
<feature type="compositionally biased region" description="Basic and acidic residues" evidence="16">
    <location>
        <begin position="41"/>
        <end position="59"/>
    </location>
</feature>
<dbReference type="GO" id="GO:0005634">
    <property type="term" value="C:nucleus"/>
    <property type="evidence" value="ECO:0007669"/>
    <property type="project" value="UniProtKB-SubCell"/>
</dbReference>
<sequence length="1368" mass="150486">MAGMNDKDAMIEDWTLSNPSPRTLMIEEFGSRSSSGFLAGKENEGPALETEKVNKVTKEEEGEASNDFLSVSNWSGAHKSNSHGGLAERISASGFNVPKLNTARIGQEKMASSSPDVRSPYLTIPPGLSPTSLLESPVFLSNSMAQPSPTTGKLHFAQNNNAGPASMSVSSSHIKSNDLLEDAPEAFAFKPLLELHSSFYSSSERMVAPGLSQPQTLSSITVPVQSGKPKETGTLEAGPMNSQNKHEFNLQADSKDATNAIMFKHSMPDSFMGSDHALPLDDEQDGDRDLKGEPSSVAVGAPAKDGYNWRKYGQKQVKGSEYPRSYYKCTHPNCQVKKKVERSLEGHITEIIYKGTHNHPMPPPNRRSGVLLSHPFNDPEIDGSGQTGSQMNSDSKTMWTTRNMGNEEQDWQGDGLETTTSAHVAAECCDPSATTQQTPDVAHLSSDAIDVSSTMSNEEDEDDRATHGSVSLGCDGEGDETESKRMKLDTTAIEMSAASRAVREPRVVVQTTSEVDILDDGYRWRKYGQKVVKGNPNPRSYYKCTHPGCNVRKHVERAAHDLKSVITTYEGKHNHDVPAARNSNHPGSLPSGTISNTVAPHQPHGLLPRVESAQGSLVRLEGHAPFSTFGLPGTQQLRPATRFSFAMSQPGFTNLAMAVPGPLAPMNVSVLPSVHSYLGRHMPVEGLMIPKGEPKEELVPESESRLPMPNAVENANSFCFYPQRKYQNVLCDKFVYCATELQAQATKQIDCVVRRMHAEALVRRRCSYNNNNEEAALLLLSIDEEATLSLQKRKRSSWELKEWVRSCRFGSRTCHGLKATCSPQCQPVSHSLDRKENMDSPTGFFLAKTKPCTKSHDPRIRPKGSSPAMSTFIFLLLSRRRENSHPWQAISLGLTSAPPELSQPRLRLAMAVEESLEIAAAASCDDDDHLRRTGTVWTCVAHIITAVIGSGVLSLAWSTAQLGWIAGPVSMLCFAIVTFVSAFLLSDCYRSPHPVTGTRNNSYMEAVRVTLGEKQTWICGFLQYFSMYGTGIAYTITTSISMRAIQRSDCYHTEGRSAPCSFGDSFYMLMFGVVQIVFSQIPDFHDMAWLSVLAAIMSFAYSSIGFALGVAKVIGNGTIKGGVGGIPMTSRAQKVWRVSQALGDIAFAYPYSLILLEIQDTLRSPPPENQTMKKASMISIFVTTFFYLCCGCFGYAAFGDGTPGNLLTGFGFYEPYWLIDFANACIVLHLVGGYQVYSQPVFSFADRWAAGKFPNSRFVNEFYMIQLPFLPPYRLNLFRLCFRTAYVATTTGLAMVFPYFNQVLGVLGSLNFWPLAIYFPVEMYFAQKKIGRWTKKWMVLRFFSAGCLLVSLLSLIGSVEGLVREKLG</sequence>
<keyword evidence="5 17" id="KW-0812">Transmembrane</keyword>
<evidence type="ECO:0000256" key="9">
    <source>
        <dbReference type="ARBA" id="ARBA00022989"/>
    </source>
</evidence>
<feature type="domain" description="WRKY" evidence="18">
    <location>
        <begin position="513"/>
        <end position="578"/>
    </location>
</feature>
<evidence type="ECO:0000256" key="15">
    <source>
        <dbReference type="ARBA" id="ARBA00061463"/>
    </source>
</evidence>
<feature type="transmembrane region" description="Helical" evidence="17">
    <location>
        <begin position="1306"/>
        <end position="1326"/>
    </location>
</feature>
<keyword evidence="12 17" id="KW-0472">Membrane</keyword>
<dbReference type="SUPFAM" id="SSF118290">
    <property type="entry name" value="WRKY DNA-binding domain"/>
    <property type="match status" value="2"/>
</dbReference>
<feature type="region of interest" description="Disordered" evidence="16">
    <location>
        <begin position="222"/>
        <end position="242"/>
    </location>
</feature>
<comment type="similarity">
    <text evidence="15">Belongs to the amino acid/polyamine transporter 2 family. Amino acid/auxin permease (AAAP) (TC 2.A.18.2) subfamily.</text>
</comment>
<keyword evidence="10" id="KW-0805">Transcription regulation</keyword>
<dbReference type="Proteomes" id="UP001055439">
    <property type="component" value="Chromosome 5"/>
</dbReference>
<dbReference type="InterPro" id="IPR003657">
    <property type="entry name" value="WRKY_dom"/>
</dbReference>
<evidence type="ECO:0000256" key="12">
    <source>
        <dbReference type="ARBA" id="ARBA00023136"/>
    </source>
</evidence>
<evidence type="ECO:0000256" key="3">
    <source>
        <dbReference type="ARBA" id="ARBA00022448"/>
    </source>
</evidence>
<keyword evidence="4" id="KW-1003">Cell membrane</keyword>
<evidence type="ECO:0000313" key="19">
    <source>
        <dbReference type="EMBL" id="URE05972.1"/>
    </source>
</evidence>
<dbReference type="PROSITE" id="PS50811">
    <property type="entry name" value="WRKY"/>
    <property type="match status" value="2"/>
</dbReference>
<evidence type="ECO:0000259" key="18">
    <source>
        <dbReference type="PROSITE" id="PS50811"/>
    </source>
</evidence>
<feature type="transmembrane region" description="Helical" evidence="17">
    <location>
        <begin position="934"/>
        <end position="957"/>
    </location>
</feature>
<keyword evidence="8" id="KW-0029">Amino-acid transport</keyword>
<evidence type="ECO:0000256" key="6">
    <source>
        <dbReference type="ARBA" id="ARBA00022737"/>
    </source>
</evidence>
<keyword evidence="3" id="KW-0813">Transport</keyword>
<dbReference type="FunFam" id="2.20.25.80:FF:000006">
    <property type="entry name" value="WRKY transcription factor"/>
    <property type="match status" value="1"/>
</dbReference>
<feature type="transmembrane region" description="Helical" evidence="17">
    <location>
        <begin position="1280"/>
        <end position="1300"/>
    </location>
</feature>
<evidence type="ECO:0000256" key="13">
    <source>
        <dbReference type="ARBA" id="ARBA00023163"/>
    </source>
</evidence>
<evidence type="ECO:0000256" key="5">
    <source>
        <dbReference type="ARBA" id="ARBA00022692"/>
    </source>
</evidence>
<dbReference type="SMART" id="SM00774">
    <property type="entry name" value="WRKY"/>
    <property type="match status" value="2"/>
</dbReference>
<organism evidence="19 20">
    <name type="scientific">Musa troglodytarum</name>
    <name type="common">fe'i banana</name>
    <dbReference type="NCBI Taxonomy" id="320322"/>
    <lineage>
        <taxon>Eukaryota</taxon>
        <taxon>Viridiplantae</taxon>
        <taxon>Streptophyta</taxon>
        <taxon>Embryophyta</taxon>
        <taxon>Tracheophyta</taxon>
        <taxon>Spermatophyta</taxon>
        <taxon>Magnoliopsida</taxon>
        <taxon>Liliopsida</taxon>
        <taxon>Zingiberales</taxon>
        <taxon>Musaceae</taxon>
        <taxon>Musa</taxon>
    </lineage>
</organism>
<dbReference type="FunFam" id="2.20.25.80:FF:000001">
    <property type="entry name" value="WRKY transcription factor 33"/>
    <property type="match status" value="1"/>
</dbReference>
<dbReference type="Pfam" id="PF01490">
    <property type="entry name" value="Aa_trans"/>
    <property type="match status" value="1"/>
</dbReference>
<evidence type="ECO:0000256" key="4">
    <source>
        <dbReference type="ARBA" id="ARBA00022475"/>
    </source>
</evidence>
<evidence type="ECO:0000256" key="2">
    <source>
        <dbReference type="ARBA" id="ARBA00004236"/>
    </source>
</evidence>
<protein>
    <submittedName>
        <fullName evidence="19">WRKY transcription factor</fullName>
    </submittedName>
</protein>
<dbReference type="Gene3D" id="2.20.25.80">
    <property type="entry name" value="WRKY domain"/>
    <property type="match status" value="2"/>
</dbReference>
<evidence type="ECO:0000256" key="7">
    <source>
        <dbReference type="ARBA" id="ARBA00022847"/>
    </source>
</evidence>
<feature type="region of interest" description="Disordered" evidence="16">
    <location>
        <begin position="31"/>
        <end position="72"/>
    </location>
</feature>
<feature type="domain" description="WRKY" evidence="18">
    <location>
        <begin position="298"/>
        <end position="362"/>
    </location>
</feature>
<evidence type="ECO:0000256" key="17">
    <source>
        <dbReference type="SAM" id="Phobius"/>
    </source>
</evidence>
<dbReference type="InterPro" id="IPR013057">
    <property type="entry name" value="AA_transpt_TM"/>
</dbReference>
<keyword evidence="7" id="KW-0769">Symport</keyword>
<evidence type="ECO:0000313" key="20">
    <source>
        <dbReference type="Proteomes" id="UP001055439"/>
    </source>
</evidence>
<dbReference type="Pfam" id="PF03106">
    <property type="entry name" value="WRKY"/>
    <property type="match status" value="2"/>
</dbReference>
<feature type="transmembrane region" description="Helical" evidence="17">
    <location>
        <begin position="1338"/>
        <end position="1359"/>
    </location>
</feature>
<dbReference type="OrthoDB" id="1923003at2759"/>
<feature type="transmembrane region" description="Helical" evidence="17">
    <location>
        <begin position="1088"/>
        <end position="1111"/>
    </location>
</feature>
<comment type="subcellular location">
    <subcellularLocation>
        <location evidence="2">Cell membrane</location>
    </subcellularLocation>
    <subcellularLocation>
        <location evidence="1">Nucleus</location>
    </subcellularLocation>
</comment>
<evidence type="ECO:0000256" key="11">
    <source>
        <dbReference type="ARBA" id="ARBA00023125"/>
    </source>
</evidence>
<keyword evidence="20" id="KW-1185">Reference proteome</keyword>
<feature type="region of interest" description="Disordered" evidence="16">
    <location>
        <begin position="451"/>
        <end position="484"/>
    </location>
</feature>
<name>A0A9E7G474_9LILI</name>
<evidence type="ECO:0000256" key="16">
    <source>
        <dbReference type="SAM" id="MobiDB-lite"/>
    </source>
</evidence>
<gene>
    <name evidence="19" type="ORF">MUK42_19784</name>
</gene>
<keyword evidence="6" id="KW-0677">Repeat</keyword>
<dbReference type="PANTHER" id="PTHR48017">
    <property type="entry name" value="OS05G0424000 PROTEIN-RELATED"/>
    <property type="match status" value="1"/>
</dbReference>
<dbReference type="EMBL" id="CP097507">
    <property type="protein sequence ID" value="URE05972.1"/>
    <property type="molecule type" value="Genomic_DNA"/>
</dbReference>
<dbReference type="FunFam" id="1.20.1740.10:FF:000055">
    <property type="entry name" value="Amino acid permease 6"/>
    <property type="match status" value="1"/>
</dbReference>
<feature type="transmembrane region" description="Helical" evidence="17">
    <location>
        <begin position="1216"/>
        <end position="1237"/>
    </location>
</feature>
<accession>A0A9E7G474</accession>
<keyword evidence="13" id="KW-0804">Transcription</keyword>
<feature type="transmembrane region" description="Helical" evidence="17">
    <location>
        <begin position="1066"/>
        <end position="1082"/>
    </location>
</feature>